<dbReference type="OrthoDB" id="2017365at2759"/>
<dbReference type="SMART" id="SM00906">
    <property type="entry name" value="Fungal_trans"/>
    <property type="match status" value="1"/>
</dbReference>
<sequence length="173" mass="20002">MCGLTARYLASGDQGRLKQATRWIQEAEMQLFMRLSEPSLSDIEALMLTTLDHIMARRFSKMLISACLAARLAYMMRLNYEDGRHGFLMQERRRRLMWAIFTLDTLYSSGRAEFTGCSKETIHLQLPCNERSFTLDIPVMTEPLSPPEISTTSDLGLMAYNIRVLDIRDRIQR</sequence>
<evidence type="ECO:0000256" key="3">
    <source>
        <dbReference type="ARBA" id="ARBA00023015"/>
    </source>
</evidence>
<dbReference type="GO" id="GO:0000981">
    <property type="term" value="F:DNA-binding transcription factor activity, RNA polymerase II-specific"/>
    <property type="evidence" value="ECO:0007669"/>
    <property type="project" value="InterPro"/>
</dbReference>
<organism evidence="7 8">
    <name type="scientific">Colletotrichum asianum</name>
    <dbReference type="NCBI Taxonomy" id="702518"/>
    <lineage>
        <taxon>Eukaryota</taxon>
        <taxon>Fungi</taxon>
        <taxon>Dikarya</taxon>
        <taxon>Ascomycota</taxon>
        <taxon>Pezizomycotina</taxon>
        <taxon>Sordariomycetes</taxon>
        <taxon>Hypocreomycetidae</taxon>
        <taxon>Glomerellales</taxon>
        <taxon>Glomerellaceae</taxon>
        <taxon>Colletotrichum</taxon>
        <taxon>Colletotrichum gloeosporioides species complex</taxon>
    </lineage>
</organism>
<dbReference type="Proteomes" id="UP000434172">
    <property type="component" value="Unassembled WGS sequence"/>
</dbReference>
<keyword evidence="8" id="KW-1185">Reference proteome</keyword>
<proteinExistence type="predicted"/>
<dbReference type="GO" id="GO:0008270">
    <property type="term" value="F:zinc ion binding"/>
    <property type="evidence" value="ECO:0007669"/>
    <property type="project" value="InterPro"/>
</dbReference>
<evidence type="ECO:0000259" key="6">
    <source>
        <dbReference type="SMART" id="SM00906"/>
    </source>
</evidence>
<dbReference type="EMBL" id="WOWK01000044">
    <property type="protein sequence ID" value="KAF0324386.1"/>
    <property type="molecule type" value="Genomic_DNA"/>
</dbReference>
<accession>A0A8H3ZSA0</accession>
<dbReference type="AlphaFoldDB" id="A0A8H3ZSA0"/>
<comment type="subcellular location">
    <subcellularLocation>
        <location evidence="1">Nucleus</location>
    </subcellularLocation>
</comment>
<evidence type="ECO:0000256" key="1">
    <source>
        <dbReference type="ARBA" id="ARBA00004123"/>
    </source>
</evidence>
<dbReference type="InterPro" id="IPR007219">
    <property type="entry name" value="XnlR_reg_dom"/>
</dbReference>
<evidence type="ECO:0000256" key="5">
    <source>
        <dbReference type="ARBA" id="ARBA00023242"/>
    </source>
</evidence>
<keyword evidence="2" id="KW-0479">Metal-binding</keyword>
<dbReference type="GO" id="GO:0003677">
    <property type="term" value="F:DNA binding"/>
    <property type="evidence" value="ECO:0007669"/>
    <property type="project" value="InterPro"/>
</dbReference>
<gene>
    <name evidence="7" type="ORF">GQ607_008335</name>
</gene>
<evidence type="ECO:0000313" key="8">
    <source>
        <dbReference type="Proteomes" id="UP000434172"/>
    </source>
</evidence>
<reference evidence="7 8" key="1">
    <citation type="submission" date="2019-12" db="EMBL/GenBank/DDBJ databases">
        <title>A genome sequence resource for the geographically widespread anthracnose pathogen Colletotrichum asianum.</title>
        <authorList>
            <person name="Meng Y."/>
        </authorList>
    </citation>
    <scope>NUCLEOTIDE SEQUENCE [LARGE SCALE GENOMIC DNA]</scope>
    <source>
        <strain evidence="7 8">ICMP 18580</strain>
    </source>
</reference>
<evidence type="ECO:0000256" key="2">
    <source>
        <dbReference type="ARBA" id="ARBA00022723"/>
    </source>
</evidence>
<dbReference type="Pfam" id="PF04082">
    <property type="entry name" value="Fungal_trans"/>
    <property type="match status" value="1"/>
</dbReference>
<keyword evidence="5" id="KW-0539">Nucleus</keyword>
<protein>
    <submittedName>
        <fullName evidence="7">Nitrate assimilation regulatory protein</fullName>
    </submittedName>
</protein>
<comment type="caution">
    <text evidence="7">The sequence shown here is derived from an EMBL/GenBank/DDBJ whole genome shotgun (WGS) entry which is preliminary data.</text>
</comment>
<dbReference type="PANTHER" id="PTHR47338:SF7">
    <property type="entry name" value="ZN(II)2CYS6 TRANSCRIPTION FACTOR (EUROFUNG)"/>
    <property type="match status" value="1"/>
</dbReference>
<keyword evidence="4" id="KW-0804">Transcription</keyword>
<dbReference type="PANTHER" id="PTHR47338">
    <property type="entry name" value="ZN(II)2CYS6 TRANSCRIPTION FACTOR (EUROFUNG)-RELATED"/>
    <property type="match status" value="1"/>
</dbReference>
<feature type="domain" description="Xylanolytic transcriptional activator regulatory" evidence="6">
    <location>
        <begin position="62"/>
        <end position="133"/>
    </location>
</feature>
<evidence type="ECO:0000256" key="4">
    <source>
        <dbReference type="ARBA" id="ARBA00023163"/>
    </source>
</evidence>
<dbReference type="InterPro" id="IPR050815">
    <property type="entry name" value="TF_fung"/>
</dbReference>
<keyword evidence="3" id="KW-0805">Transcription regulation</keyword>
<dbReference type="GO" id="GO:0006351">
    <property type="term" value="P:DNA-templated transcription"/>
    <property type="evidence" value="ECO:0007669"/>
    <property type="project" value="InterPro"/>
</dbReference>
<dbReference type="CDD" id="cd12148">
    <property type="entry name" value="fungal_TF_MHR"/>
    <property type="match status" value="1"/>
</dbReference>
<evidence type="ECO:0000313" key="7">
    <source>
        <dbReference type="EMBL" id="KAF0324386.1"/>
    </source>
</evidence>
<name>A0A8H3ZSA0_9PEZI</name>
<dbReference type="GO" id="GO:0005634">
    <property type="term" value="C:nucleus"/>
    <property type="evidence" value="ECO:0007669"/>
    <property type="project" value="UniProtKB-SubCell"/>
</dbReference>